<accession>A0A1G2SL40</accession>
<dbReference type="InterPro" id="IPR020070">
    <property type="entry name" value="Ribosomal_bL9_N"/>
</dbReference>
<dbReference type="SUPFAM" id="SSF55653">
    <property type="entry name" value="Ribosomal protein L9 C-domain"/>
    <property type="match status" value="1"/>
</dbReference>
<dbReference type="Proteomes" id="UP000178168">
    <property type="component" value="Unassembled WGS sequence"/>
</dbReference>
<dbReference type="GO" id="GO:0006412">
    <property type="term" value="P:translation"/>
    <property type="evidence" value="ECO:0007669"/>
    <property type="project" value="UniProtKB-UniRule"/>
</dbReference>
<evidence type="ECO:0000256" key="7">
    <source>
        <dbReference type="HAMAP-Rule" id="MF_00503"/>
    </source>
</evidence>
<keyword evidence="2 7" id="KW-0699">rRNA-binding</keyword>
<keyword evidence="3 7" id="KW-0694">RNA-binding</keyword>
<reference evidence="9 10" key="1">
    <citation type="journal article" date="2016" name="Nat. Commun.">
        <title>Thousands of microbial genomes shed light on interconnected biogeochemical processes in an aquifer system.</title>
        <authorList>
            <person name="Anantharaman K."/>
            <person name="Brown C.T."/>
            <person name="Hug L.A."/>
            <person name="Sharon I."/>
            <person name="Castelle C.J."/>
            <person name="Probst A.J."/>
            <person name="Thomas B.C."/>
            <person name="Singh A."/>
            <person name="Wilkins M.J."/>
            <person name="Karaoz U."/>
            <person name="Brodie E.L."/>
            <person name="Williams K.H."/>
            <person name="Hubbard S.S."/>
            <person name="Banfield J.F."/>
        </authorList>
    </citation>
    <scope>NUCLEOTIDE SEQUENCE [LARGE SCALE GENOMIC DNA]</scope>
</reference>
<dbReference type="InterPro" id="IPR036935">
    <property type="entry name" value="Ribosomal_bL9_N_sf"/>
</dbReference>
<evidence type="ECO:0000256" key="3">
    <source>
        <dbReference type="ARBA" id="ARBA00022884"/>
    </source>
</evidence>
<feature type="domain" description="Ribosomal protein L9" evidence="8">
    <location>
        <begin position="13"/>
        <end position="40"/>
    </location>
</feature>
<dbReference type="GO" id="GO:0005840">
    <property type="term" value="C:ribosome"/>
    <property type="evidence" value="ECO:0007669"/>
    <property type="project" value="UniProtKB-KW"/>
</dbReference>
<dbReference type="PANTHER" id="PTHR21368">
    <property type="entry name" value="50S RIBOSOMAL PROTEIN L9"/>
    <property type="match status" value="1"/>
</dbReference>
<dbReference type="HAMAP" id="MF_00503">
    <property type="entry name" value="Ribosomal_bL9"/>
    <property type="match status" value="1"/>
</dbReference>
<evidence type="ECO:0000256" key="5">
    <source>
        <dbReference type="ARBA" id="ARBA00023274"/>
    </source>
</evidence>
<dbReference type="InterPro" id="IPR020594">
    <property type="entry name" value="Ribosomal_bL9_bac/chp"/>
</dbReference>
<evidence type="ECO:0000256" key="4">
    <source>
        <dbReference type="ARBA" id="ARBA00022980"/>
    </source>
</evidence>
<comment type="caution">
    <text evidence="9">The sequence shown here is derived from an EMBL/GenBank/DDBJ whole genome shotgun (WGS) entry which is preliminary data.</text>
</comment>
<comment type="similarity">
    <text evidence="1 7">Belongs to the bacterial ribosomal protein bL9 family.</text>
</comment>
<dbReference type="PROSITE" id="PS00651">
    <property type="entry name" value="RIBOSOMAL_L9"/>
    <property type="match status" value="1"/>
</dbReference>
<evidence type="ECO:0000313" key="10">
    <source>
        <dbReference type="Proteomes" id="UP000178168"/>
    </source>
</evidence>
<evidence type="ECO:0000259" key="8">
    <source>
        <dbReference type="PROSITE" id="PS00651"/>
    </source>
</evidence>
<dbReference type="AlphaFoldDB" id="A0A1G2SL40"/>
<name>A0A1G2SL40_9BACT</name>
<keyword evidence="5 7" id="KW-0687">Ribonucleoprotein</keyword>
<evidence type="ECO:0000256" key="1">
    <source>
        <dbReference type="ARBA" id="ARBA00010605"/>
    </source>
</evidence>
<dbReference type="GO" id="GO:0019843">
    <property type="term" value="F:rRNA binding"/>
    <property type="evidence" value="ECO:0007669"/>
    <property type="project" value="UniProtKB-UniRule"/>
</dbReference>
<dbReference type="STRING" id="1802730.A2591_02740"/>
<dbReference type="GO" id="GO:0003735">
    <property type="term" value="F:structural constituent of ribosome"/>
    <property type="evidence" value="ECO:0007669"/>
    <property type="project" value="InterPro"/>
</dbReference>
<proteinExistence type="inferred from homology"/>
<keyword evidence="4 7" id="KW-0689">Ribosomal protein</keyword>
<dbReference type="Pfam" id="PF01281">
    <property type="entry name" value="Ribosomal_L9_N"/>
    <property type="match status" value="1"/>
</dbReference>
<dbReference type="InterPro" id="IPR009027">
    <property type="entry name" value="Ribosomal_bL9/RNase_H1_N"/>
</dbReference>
<dbReference type="InterPro" id="IPR020069">
    <property type="entry name" value="Ribosomal_bL9_C"/>
</dbReference>
<dbReference type="InterPro" id="IPR036791">
    <property type="entry name" value="Ribosomal_bL9_C_sf"/>
</dbReference>
<dbReference type="GO" id="GO:1990904">
    <property type="term" value="C:ribonucleoprotein complex"/>
    <property type="evidence" value="ECO:0007669"/>
    <property type="project" value="UniProtKB-KW"/>
</dbReference>
<protein>
    <recommendedName>
        <fullName evidence="6 7">Large ribosomal subunit protein bL9</fullName>
    </recommendedName>
</protein>
<dbReference type="Gene3D" id="3.40.5.10">
    <property type="entry name" value="Ribosomal protein L9, N-terminal domain"/>
    <property type="match status" value="1"/>
</dbReference>
<dbReference type="Pfam" id="PF03948">
    <property type="entry name" value="Ribosomal_L9_C"/>
    <property type="match status" value="1"/>
</dbReference>
<gene>
    <name evidence="7" type="primary">rplI</name>
    <name evidence="9" type="ORF">A2591_02740</name>
</gene>
<evidence type="ECO:0000256" key="6">
    <source>
        <dbReference type="ARBA" id="ARBA00035292"/>
    </source>
</evidence>
<dbReference type="Gene3D" id="3.10.430.100">
    <property type="entry name" value="Ribosomal protein L9, C-terminal domain"/>
    <property type="match status" value="1"/>
</dbReference>
<evidence type="ECO:0000256" key="2">
    <source>
        <dbReference type="ARBA" id="ARBA00022730"/>
    </source>
</evidence>
<organism evidence="9 10">
    <name type="scientific">Candidatus Yonathbacteria bacterium RIFOXYD1_FULL_52_36</name>
    <dbReference type="NCBI Taxonomy" id="1802730"/>
    <lineage>
        <taxon>Bacteria</taxon>
        <taxon>Candidatus Yonathiibacteriota</taxon>
    </lineage>
</organism>
<dbReference type="SUPFAM" id="SSF55658">
    <property type="entry name" value="L9 N-domain-like"/>
    <property type="match status" value="1"/>
</dbReference>
<comment type="function">
    <text evidence="7">Binds to the 23S rRNA.</text>
</comment>
<dbReference type="EMBL" id="MHUZ01000018">
    <property type="protein sequence ID" value="OHA85760.1"/>
    <property type="molecule type" value="Genomic_DNA"/>
</dbReference>
<evidence type="ECO:0000313" key="9">
    <source>
        <dbReference type="EMBL" id="OHA85760.1"/>
    </source>
</evidence>
<sequence>MKVIFLRDVPRVGKKGEVKTIADGYARNFLLPRKLAELATDASVERVVQEKSRTHAMEMMRVELLEKTLTELGNTPITLSARTNEQGHLFASIGKDELVEAVRAQAGVDLLEKHLDLPHAIKTTGTFSVPVLIGKLKGVINLTINAV</sequence>
<dbReference type="NCBIfam" id="TIGR00158">
    <property type="entry name" value="L9"/>
    <property type="match status" value="1"/>
</dbReference>
<dbReference type="InterPro" id="IPR000244">
    <property type="entry name" value="Ribosomal_bL9"/>
</dbReference>